<feature type="region of interest" description="Disordered" evidence="7">
    <location>
        <begin position="134"/>
        <end position="156"/>
    </location>
</feature>
<evidence type="ECO:0000256" key="5">
    <source>
        <dbReference type="ARBA" id="ARBA00023242"/>
    </source>
</evidence>
<dbReference type="PANTHER" id="PTHR23183">
    <property type="entry name" value="NOP14"/>
    <property type="match status" value="1"/>
</dbReference>
<proteinExistence type="inferred from homology"/>
<feature type="compositionally biased region" description="Acidic residues" evidence="7">
    <location>
        <begin position="418"/>
        <end position="459"/>
    </location>
</feature>
<comment type="function">
    <text evidence="6">Involved in nucleolar processing of pre-18S ribosomal RNA. Has a role in the nuclear export of 40S pre-ribosomal subunit to the cytoplasm.</text>
</comment>
<dbReference type="GO" id="GO:0030515">
    <property type="term" value="F:snoRNA binding"/>
    <property type="evidence" value="ECO:0000250"/>
    <property type="project" value="dictyBase"/>
</dbReference>
<dbReference type="InParanoid" id="Q54K79"/>
<evidence type="ECO:0000256" key="2">
    <source>
        <dbReference type="ARBA" id="ARBA00007466"/>
    </source>
</evidence>
<comment type="similarity">
    <text evidence="2">Belongs to the NOP14 family.</text>
</comment>
<comment type="caution">
    <text evidence="8">The sequence shown here is derived from an EMBL/GenBank/DDBJ whole genome shotgun (WGS) entry which is preliminary data.</text>
</comment>
<evidence type="ECO:0000313" key="9">
    <source>
        <dbReference type="Proteomes" id="UP000002195"/>
    </source>
</evidence>
<dbReference type="GO" id="GO:0030490">
    <property type="term" value="P:maturation of SSU-rRNA"/>
    <property type="evidence" value="ECO:0000318"/>
    <property type="project" value="GO_Central"/>
</dbReference>
<keyword evidence="4" id="KW-0698">rRNA processing</keyword>
<dbReference type="KEGG" id="ddi:DDB_G0287537"/>
<gene>
    <name evidence="8" type="primary">nop14</name>
    <name evidence="8" type="ORF">DDB_G0287537</name>
</gene>
<organism evidence="8 9">
    <name type="scientific">Dictyostelium discoideum</name>
    <name type="common">Social amoeba</name>
    <dbReference type="NCBI Taxonomy" id="44689"/>
    <lineage>
        <taxon>Eukaryota</taxon>
        <taxon>Amoebozoa</taxon>
        <taxon>Evosea</taxon>
        <taxon>Eumycetozoa</taxon>
        <taxon>Dictyostelia</taxon>
        <taxon>Dictyosteliales</taxon>
        <taxon>Dictyosteliaceae</taxon>
        <taxon>Dictyostelium</taxon>
    </lineage>
</organism>
<keyword evidence="3" id="KW-0690">Ribosome biogenesis</keyword>
<feature type="region of interest" description="Disordered" evidence="7">
    <location>
        <begin position="305"/>
        <end position="487"/>
    </location>
</feature>
<dbReference type="OMA" id="KSCWPSL"/>
<comment type="subcellular location">
    <subcellularLocation>
        <location evidence="1">Nucleus</location>
        <location evidence="1">Nucleolus</location>
    </subcellularLocation>
</comment>
<dbReference type="PhylomeDB" id="Q54K79"/>
<accession>Q54K79</accession>
<dbReference type="Pfam" id="PF04147">
    <property type="entry name" value="Nop14"/>
    <property type="match status" value="1"/>
</dbReference>
<protein>
    <submittedName>
        <fullName evidence="8">U3 snoRNP protein</fullName>
    </submittedName>
</protein>
<evidence type="ECO:0000256" key="6">
    <source>
        <dbReference type="ARBA" id="ARBA00024695"/>
    </source>
</evidence>
<evidence type="ECO:0000313" key="8">
    <source>
        <dbReference type="EMBL" id="EAL63668.1"/>
    </source>
</evidence>
<dbReference type="GO" id="GO:0005730">
    <property type="term" value="C:nucleolus"/>
    <property type="evidence" value="ECO:0000318"/>
    <property type="project" value="GO_Central"/>
</dbReference>
<reference evidence="8 9" key="1">
    <citation type="journal article" date="2005" name="Nature">
        <title>The genome of the social amoeba Dictyostelium discoideum.</title>
        <authorList>
            <consortium name="The Dictyostelium discoideum Sequencing Consortium"/>
            <person name="Eichinger L."/>
            <person name="Pachebat J.A."/>
            <person name="Glockner G."/>
            <person name="Rajandream M.A."/>
            <person name="Sucgang R."/>
            <person name="Berriman M."/>
            <person name="Song J."/>
            <person name="Olsen R."/>
            <person name="Szafranski K."/>
            <person name="Xu Q."/>
            <person name="Tunggal B."/>
            <person name="Kummerfeld S."/>
            <person name="Madera M."/>
            <person name="Konfortov B.A."/>
            <person name="Rivero F."/>
            <person name="Bankier A.T."/>
            <person name="Lehmann R."/>
            <person name="Hamlin N."/>
            <person name="Davies R."/>
            <person name="Gaudet P."/>
            <person name="Fey P."/>
            <person name="Pilcher K."/>
            <person name="Chen G."/>
            <person name="Saunders D."/>
            <person name="Sodergren E."/>
            <person name="Davis P."/>
            <person name="Kerhornou A."/>
            <person name="Nie X."/>
            <person name="Hall N."/>
            <person name="Anjard C."/>
            <person name="Hemphill L."/>
            <person name="Bason N."/>
            <person name="Farbrother P."/>
            <person name="Desany B."/>
            <person name="Just E."/>
            <person name="Morio T."/>
            <person name="Rost R."/>
            <person name="Churcher C."/>
            <person name="Cooper J."/>
            <person name="Haydock S."/>
            <person name="van Driessche N."/>
            <person name="Cronin A."/>
            <person name="Goodhead I."/>
            <person name="Muzny D."/>
            <person name="Mourier T."/>
            <person name="Pain A."/>
            <person name="Lu M."/>
            <person name="Harper D."/>
            <person name="Lindsay R."/>
            <person name="Hauser H."/>
            <person name="James K."/>
            <person name="Quiles M."/>
            <person name="Madan Babu M."/>
            <person name="Saito T."/>
            <person name="Buchrieser C."/>
            <person name="Wardroper A."/>
            <person name="Felder M."/>
            <person name="Thangavelu M."/>
            <person name="Johnson D."/>
            <person name="Knights A."/>
            <person name="Loulseged H."/>
            <person name="Mungall K."/>
            <person name="Oliver K."/>
            <person name="Price C."/>
            <person name="Quail M.A."/>
            <person name="Urushihara H."/>
            <person name="Hernandez J."/>
            <person name="Rabbinowitsch E."/>
            <person name="Steffen D."/>
            <person name="Sanders M."/>
            <person name="Ma J."/>
            <person name="Kohara Y."/>
            <person name="Sharp S."/>
            <person name="Simmonds M."/>
            <person name="Spiegler S."/>
            <person name="Tivey A."/>
            <person name="Sugano S."/>
            <person name="White B."/>
            <person name="Walker D."/>
            <person name="Woodward J."/>
            <person name="Winckler T."/>
            <person name="Tanaka Y."/>
            <person name="Shaulsky G."/>
            <person name="Schleicher M."/>
            <person name="Weinstock G."/>
            <person name="Rosenthal A."/>
            <person name="Cox E.C."/>
            <person name="Chisholm R.L."/>
            <person name="Gibbs R."/>
            <person name="Loomis W.F."/>
            <person name="Platzer M."/>
            <person name="Kay R.R."/>
            <person name="Williams J."/>
            <person name="Dear P.H."/>
            <person name="Noegel A.A."/>
            <person name="Barrell B."/>
            <person name="Kuspa A."/>
        </authorList>
    </citation>
    <scope>NUCLEOTIDE SEQUENCE [LARGE SCALE GENOMIC DNA]</scope>
    <source>
        <strain evidence="8 9">AX4</strain>
    </source>
</reference>
<feature type="region of interest" description="Disordered" evidence="7">
    <location>
        <begin position="1"/>
        <end position="21"/>
    </location>
</feature>
<evidence type="ECO:0000256" key="1">
    <source>
        <dbReference type="ARBA" id="ARBA00004604"/>
    </source>
</evidence>
<dbReference type="FunCoup" id="Q54K79">
    <property type="interactions" value="914"/>
</dbReference>
<feature type="compositionally biased region" description="Low complexity" evidence="7">
    <location>
        <begin position="136"/>
        <end position="150"/>
    </location>
</feature>
<dbReference type="Reactome" id="R-DDI-6791226">
    <property type="pathway name" value="Major pathway of rRNA processing in the nucleolus and cytosol"/>
</dbReference>
<dbReference type="InterPro" id="IPR007276">
    <property type="entry name" value="Nop14"/>
</dbReference>
<dbReference type="EMBL" id="AAFI02000102">
    <property type="protein sequence ID" value="EAL63668.1"/>
    <property type="molecule type" value="Genomic_DNA"/>
</dbReference>
<feature type="compositionally biased region" description="Basic and acidic residues" evidence="7">
    <location>
        <begin position="945"/>
        <end position="954"/>
    </location>
</feature>
<dbReference type="VEuPathDB" id="AmoebaDB:DDB_G0287537"/>
<feature type="region of interest" description="Disordered" evidence="7">
    <location>
        <begin position="714"/>
        <end position="740"/>
    </location>
</feature>
<evidence type="ECO:0000256" key="3">
    <source>
        <dbReference type="ARBA" id="ARBA00022517"/>
    </source>
</evidence>
<feature type="compositionally biased region" description="Basic and acidic residues" evidence="7">
    <location>
        <begin position="352"/>
        <end position="376"/>
    </location>
</feature>
<evidence type="ECO:0000256" key="7">
    <source>
        <dbReference type="SAM" id="MobiDB-lite"/>
    </source>
</evidence>
<dbReference type="GO" id="GO:0032040">
    <property type="term" value="C:small-subunit processome"/>
    <property type="evidence" value="ECO:0000318"/>
    <property type="project" value="GO_Central"/>
</dbReference>
<feature type="region of interest" description="Disordered" evidence="7">
    <location>
        <begin position="172"/>
        <end position="199"/>
    </location>
</feature>
<evidence type="ECO:0000256" key="4">
    <source>
        <dbReference type="ARBA" id="ARBA00022552"/>
    </source>
</evidence>
<dbReference type="STRING" id="44689.Q54K79"/>
<keyword evidence="5" id="KW-0539">Nucleus</keyword>
<name>Q54K79_DICDI</name>
<dbReference type="PaxDb" id="44689-DDB0237494"/>
<dbReference type="PANTHER" id="PTHR23183:SF0">
    <property type="entry name" value="NUCLEOLAR PROTEIN 14"/>
    <property type="match status" value="1"/>
</dbReference>
<dbReference type="GO" id="GO:0006364">
    <property type="term" value="P:rRNA processing"/>
    <property type="evidence" value="ECO:0000250"/>
    <property type="project" value="dictyBase"/>
</dbReference>
<feature type="compositionally biased region" description="Acidic residues" evidence="7">
    <location>
        <begin position="466"/>
        <end position="475"/>
    </location>
</feature>
<feature type="region of interest" description="Disordered" evidence="7">
    <location>
        <begin position="945"/>
        <end position="984"/>
    </location>
</feature>
<feature type="compositionally biased region" description="Basic and acidic residues" evidence="7">
    <location>
        <begin position="306"/>
        <end position="342"/>
    </location>
</feature>
<dbReference type="eggNOG" id="KOG2147">
    <property type="taxonomic scope" value="Eukaryota"/>
</dbReference>
<feature type="compositionally biased region" description="Low complexity" evidence="7">
    <location>
        <begin position="276"/>
        <end position="285"/>
    </location>
</feature>
<feature type="region of interest" description="Disordered" evidence="7">
    <location>
        <begin position="267"/>
        <end position="293"/>
    </location>
</feature>
<keyword evidence="9" id="KW-1185">Reference proteome</keyword>
<dbReference type="HOGENOM" id="CLU_008874_2_0_1"/>
<dbReference type="Proteomes" id="UP000002195">
    <property type="component" value="Unassembled WGS sequence"/>
</dbReference>
<dbReference type="GeneID" id="8626177"/>
<dbReference type="GO" id="GO:0030692">
    <property type="term" value="C:Noc4p-Nop14p complex"/>
    <property type="evidence" value="ECO:0000318"/>
    <property type="project" value="GO_Central"/>
</dbReference>
<dbReference type="dictyBase" id="DDB_G0287537">
    <property type="gene designation" value="nop14"/>
</dbReference>
<sequence length="984" mass="113180">MVKSKSESVNSKKGGISNGFNKIEKSTPVVKIVNPFDRKVNKTKHVVLNRQVKGASGDLGQSRYNAIEKRKKTILVEMNQMNKSNKFIDARIGENDASMSEEDKMLARFQREKLRNKNLYNLNDNDQEELTHMGQSLGNSLGSNSMSLSEGNDDYVASDDELDEVGKEFLSERQRFGGGDDDSNGNGERQDRHKSKKEIYQEIIEKSKIGKAERAKEKLKKEALTRDLDEEFNLIRGELILTNGNNSNSSNNNNLQDDAFLKFQAEQRSNEQKFASSSSSNSTNDSTKKPKEAHDDFDELLYELQGESRAHATDRTKTKEEQMKEEMERLQQKEKERLERASGDYVELEADDNVKDSDKNLPRKVLDRLKAKDNKPKMLTADSLDDENEVLNINGVDTVFYNPQIDSDDDNNNKDNSDSEDDQTNEQSSELETDDEDKSDEDEEGEEGDEEDSDLDLKDDEILSGQEDDEEEEEEKSTKKLKTNKKSKEEVNETIPFTFDTPKSIEELDEWLLNRTSEEKETILTRIGVCNHVSIKPQNKDKMKDYLPILYQRFINIAKPIKEDDQDESSNPIDWIELDVLSKYIFEISQDVPIVSGITSKDLINSCYKRICKKLEIQSKLNYWPNQQELLVIKLIGNVFPTSDFQHPVVTPTIEALNFFLSHCPIRNANDIISSLFTMNLLFFYLSPSKRYSPEISSLLISLLSTFINHNPPTIQTTTTTTTKPKNSKNSKTTTATTTTTPSNINSQWASISTNILIPTILLPLNYLKLSNQINVIKKIEPTQLEFSNLSKSNLEINDELRINILNYLISFLEKYIRFYSESQFNESLPSLFTNILNLLNKLDTNTMNLKLIEKINSLKQLIDSINKEIINKRKPLILLTSKPQTLRQFNPRFNQVFSFFNKDPDAERNHTAKMKALIKKETKGALREIVKDNQFIQAEKFKKATEERKENEKKRKQIMSELQSEQQEHKSYKKMKDRLDGRI</sequence>
<dbReference type="AlphaFoldDB" id="Q54K79"/>
<dbReference type="RefSeq" id="XP_637176.1">
    <property type="nucleotide sequence ID" value="XM_632084.1"/>
</dbReference>